<evidence type="ECO:0000313" key="11">
    <source>
        <dbReference type="Proteomes" id="UP000030008"/>
    </source>
</evidence>
<dbReference type="Pfam" id="PF03609">
    <property type="entry name" value="EII-Sor"/>
    <property type="match status" value="1"/>
</dbReference>
<dbReference type="AlphaFoldDB" id="A0A099I4Q4"/>
<evidence type="ECO:0000256" key="1">
    <source>
        <dbReference type="ARBA" id="ARBA00004651"/>
    </source>
</evidence>
<dbReference type="GO" id="GO:0009401">
    <property type="term" value="P:phosphoenolpyruvate-dependent sugar phosphotransferase system"/>
    <property type="evidence" value="ECO:0007669"/>
    <property type="project" value="UniProtKB-KW"/>
</dbReference>
<keyword evidence="8 9" id="KW-0472">Membrane</keyword>
<dbReference type="RefSeq" id="WP_044905674.1">
    <property type="nucleotide sequence ID" value="NZ_JQIF01000050.1"/>
</dbReference>
<keyword evidence="3" id="KW-1003">Cell membrane</keyword>
<dbReference type="PANTHER" id="PTHR32502">
    <property type="entry name" value="N-ACETYLGALACTOSAMINE PERMEASE II COMPONENT-RELATED"/>
    <property type="match status" value="1"/>
</dbReference>
<dbReference type="InterPro" id="IPR004700">
    <property type="entry name" value="PTS_IIC_man"/>
</dbReference>
<keyword evidence="6 9" id="KW-0812">Transmembrane</keyword>
<sequence length="258" mass="27220">MLVKALLVAFWAGLCSLDDGGMQLQIRKPLLAGTITGLILGDLTQGLIIGGTLELMWLGVNSVGAYTPPDITGGAIIGVTVGITSGGGVAAGVAFAVPAATLILQLIVLLQTYLSVHIHRAEAAAVAGDFDKANRWHLYSGILLFFARAIPCFIAVYIGNTVLSDFIAWLPKFIITGLNVASGIIPAVGISMLLTMMLKKDMWMYLVGGFVFAAYLGLPVLGVSLIGIVLAGIHDYNYVQRKKLETSNTMELEGGIDL</sequence>
<keyword evidence="5" id="KW-0598">Phosphotransferase system</keyword>
<gene>
    <name evidence="10" type="ORF">CIAN88_12165</name>
</gene>
<evidence type="ECO:0000256" key="2">
    <source>
        <dbReference type="ARBA" id="ARBA00022448"/>
    </source>
</evidence>
<accession>A0A099I4Q4</accession>
<proteinExistence type="predicted"/>
<dbReference type="Proteomes" id="UP000030008">
    <property type="component" value="Unassembled WGS sequence"/>
</dbReference>
<feature type="transmembrane region" description="Helical" evidence="9">
    <location>
        <begin position="173"/>
        <end position="194"/>
    </location>
</feature>
<dbReference type="InterPro" id="IPR050303">
    <property type="entry name" value="GatZ_KbaZ_carbometab"/>
</dbReference>
<evidence type="ECO:0000256" key="3">
    <source>
        <dbReference type="ARBA" id="ARBA00022475"/>
    </source>
</evidence>
<evidence type="ECO:0000256" key="7">
    <source>
        <dbReference type="ARBA" id="ARBA00022989"/>
    </source>
</evidence>
<dbReference type="PROSITE" id="PS51106">
    <property type="entry name" value="PTS_EIIC_TYPE_4"/>
    <property type="match status" value="1"/>
</dbReference>
<keyword evidence="2" id="KW-0813">Transport</keyword>
<evidence type="ECO:0000313" key="10">
    <source>
        <dbReference type="EMBL" id="KGJ52904.1"/>
    </source>
</evidence>
<dbReference type="EMBL" id="JQIF01000050">
    <property type="protein sequence ID" value="KGJ52904.1"/>
    <property type="molecule type" value="Genomic_DNA"/>
</dbReference>
<reference evidence="10 11" key="1">
    <citation type="submission" date="2014-08" db="EMBL/GenBank/DDBJ databases">
        <title>Clostridium innocuum, an unnegligible vancomycin-resistant pathogen causing extra-intestinal infections.</title>
        <authorList>
            <person name="Feng Y."/>
            <person name="Chiu C.-H."/>
        </authorList>
    </citation>
    <scope>NUCLEOTIDE SEQUENCE [LARGE SCALE GENOMIC DNA]</scope>
    <source>
        <strain evidence="10 11">AN88</strain>
    </source>
</reference>
<evidence type="ECO:0000256" key="6">
    <source>
        <dbReference type="ARBA" id="ARBA00022692"/>
    </source>
</evidence>
<name>A0A099I4Q4_CLOIN</name>
<feature type="transmembrane region" description="Helical" evidence="9">
    <location>
        <begin position="89"/>
        <end position="110"/>
    </location>
</feature>
<evidence type="ECO:0000256" key="8">
    <source>
        <dbReference type="ARBA" id="ARBA00023136"/>
    </source>
</evidence>
<dbReference type="GO" id="GO:0005886">
    <property type="term" value="C:plasma membrane"/>
    <property type="evidence" value="ECO:0007669"/>
    <property type="project" value="UniProtKB-SubCell"/>
</dbReference>
<comment type="subcellular location">
    <subcellularLocation>
        <location evidence="1">Cell membrane</location>
        <topology evidence="1">Multi-pass membrane protein</topology>
    </subcellularLocation>
</comment>
<evidence type="ECO:0000256" key="5">
    <source>
        <dbReference type="ARBA" id="ARBA00022683"/>
    </source>
</evidence>
<comment type="caution">
    <text evidence="10">The sequence shown here is derived from an EMBL/GenBank/DDBJ whole genome shotgun (WGS) entry which is preliminary data.</text>
</comment>
<protein>
    <submittedName>
        <fullName evidence="10">PTS sorbose transporter subunit IIC</fullName>
    </submittedName>
</protein>
<organism evidence="10 11">
    <name type="scientific">Clostridium innocuum</name>
    <dbReference type="NCBI Taxonomy" id="1522"/>
    <lineage>
        <taxon>Bacteria</taxon>
        <taxon>Bacillati</taxon>
        <taxon>Bacillota</taxon>
        <taxon>Clostridia</taxon>
        <taxon>Eubacteriales</taxon>
        <taxon>Clostridiaceae</taxon>
        <taxon>Clostridium</taxon>
    </lineage>
</organism>
<feature type="transmembrane region" description="Helical" evidence="9">
    <location>
        <begin position="138"/>
        <end position="158"/>
    </location>
</feature>
<dbReference type="PANTHER" id="PTHR32502:SF8">
    <property type="entry name" value="N-ACETYLGALACTOSAMINE PERMEASE IIC COMPONENT 1"/>
    <property type="match status" value="1"/>
</dbReference>
<evidence type="ECO:0000256" key="9">
    <source>
        <dbReference type="SAM" id="Phobius"/>
    </source>
</evidence>
<evidence type="ECO:0000256" key="4">
    <source>
        <dbReference type="ARBA" id="ARBA00022597"/>
    </source>
</evidence>
<keyword evidence="4" id="KW-0762">Sugar transport</keyword>
<feature type="transmembrane region" description="Helical" evidence="9">
    <location>
        <begin position="206"/>
        <end position="233"/>
    </location>
</feature>
<keyword evidence="7 9" id="KW-1133">Transmembrane helix</keyword>